<dbReference type="OrthoDB" id="5933805at2759"/>
<evidence type="ECO:0008006" key="3">
    <source>
        <dbReference type="Google" id="ProtNLM"/>
    </source>
</evidence>
<accession>A0A0V0RF86</accession>
<proteinExistence type="predicted"/>
<organism evidence="1 2">
    <name type="scientific">Trichinella nelsoni</name>
    <dbReference type="NCBI Taxonomy" id="6336"/>
    <lineage>
        <taxon>Eukaryota</taxon>
        <taxon>Metazoa</taxon>
        <taxon>Ecdysozoa</taxon>
        <taxon>Nematoda</taxon>
        <taxon>Enoplea</taxon>
        <taxon>Dorylaimia</taxon>
        <taxon>Trichinellida</taxon>
        <taxon>Trichinellidae</taxon>
        <taxon>Trichinella</taxon>
    </lineage>
</organism>
<evidence type="ECO:0000313" key="2">
    <source>
        <dbReference type="Proteomes" id="UP000054630"/>
    </source>
</evidence>
<dbReference type="EMBL" id="JYDL01000221">
    <property type="protein sequence ID" value="KRX13133.1"/>
    <property type="molecule type" value="Genomic_DNA"/>
</dbReference>
<protein>
    <recommendedName>
        <fullName evidence="3">HTH CENPB-type domain-containing protein</fullName>
    </recommendedName>
</protein>
<sequence length="81" mass="8909">MVQTSVNLESSESNGYINRFRQRHGLVYHSVRGEAAVDVNTVINCFNKSGFLCKISDCTMEANTDGSVTGMAANRWNKCCA</sequence>
<dbReference type="AlphaFoldDB" id="A0A0V0RF86"/>
<gene>
    <name evidence="1" type="ORF">T07_13143</name>
</gene>
<comment type="caution">
    <text evidence="1">The sequence shown here is derived from an EMBL/GenBank/DDBJ whole genome shotgun (WGS) entry which is preliminary data.</text>
</comment>
<keyword evidence="2" id="KW-1185">Reference proteome</keyword>
<reference evidence="1 2" key="1">
    <citation type="submission" date="2015-01" db="EMBL/GenBank/DDBJ databases">
        <title>Evolution of Trichinella species and genotypes.</title>
        <authorList>
            <person name="Korhonen P.K."/>
            <person name="Edoardo P."/>
            <person name="Giuseppe L.R."/>
            <person name="Gasser R.B."/>
        </authorList>
    </citation>
    <scope>NUCLEOTIDE SEQUENCE [LARGE SCALE GENOMIC DNA]</scope>
    <source>
        <strain evidence="1">ISS37</strain>
    </source>
</reference>
<evidence type="ECO:0000313" key="1">
    <source>
        <dbReference type="EMBL" id="KRX13133.1"/>
    </source>
</evidence>
<dbReference type="Proteomes" id="UP000054630">
    <property type="component" value="Unassembled WGS sequence"/>
</dbReference>
<name>A0A0V0RF86_9BILA</name>